<protein>
    <submittedName>
        <fullName evidence="3">Cytochrome P450</fullName>
    </submittedName>
</protein>
<organism evidence="2 3">
    <name type="scientific">Toxocara canis</name>
    <name type="common">Canine roundworm</name>
    <dbReference type="NCBI Taxonomy" id="6265"/>
    <lineage>
        <taxon>Eukaryota</taxon>
        <taxon>Metazoa</taxon>
        <taxon>Ecdysozoa</taxon>
        <taxon>Nematoda</taxon>
        <taxon>Chromadorea</taxon>
        <taxon>Rhabditida</taxon>
        <taxon>Spirurina</taxon>
        <taxon>Ascaridomorpha</taxon>
        <taxon>Ascaridoidea</taxon>
        <taxon>Toxocaridae</taxon>
        <taxon>Toxocara</taxon>
    </lineage>
</organism>
<dbReference type="WBParaSite" id="TCNE_0002022301-mRNA-1">
    <property type="protein sequence ID" value="TCNE_0002022301-mRNA-1"/>
    <property type="gene ID" value="TCNE_0002022301"/>
</dbReference>
<dbReference type="Proteomes" id="UP000050794">
    <property type="component" value="Unassembled WGS sequence"/>
</dbReference>
<reference evidence="3" key="1">
    <citation type="submission" date="2016-06" db="UniProtKB">
        <authorList>
            <consortium name="WormBaseParasite"/>
        </authorList>
    </citation>
    <scope>IDENTIFICATION</scope>
</reference>
<accession>A0A183VHJ9</accession>
<gene>
    <name evidence="1" type="ORF">TCNE_LOCUS20219</name>
</gene>
<dbReference type="AlphaFoldDB" id="A0A183VHJ9"/>
<dbReference type="EMBL" id="UYWY01028725">
    <property type="protein sequence ID" value="VDM51540.1"/>
    <property type="molecule type" value="Genomic_DNA"/>
</dbReference>
<evidence type="ECO:0000313" key="3">
    <source>
        <dbReference type="WBParaSite" id="TCNE_0002022301-mRNA-1"/>
    </source>
</evidence>
<reference evidence="1 2" key="2">
    <citation type="submission" date="2018-11" db="EMBL/GenBank/DDBJ databases">
        <authorList>
            <consortium name="Pathogen Informatics"/>
        </authorList>
    </citation>
    <scope>NUCLEOTIDE SEQUENCE [LARGE SCALE GENOMIC DNA]</scope>
</reference>
<keyword evidence="2" id="KW-1185">Reference proteome</keyword>
<name>A0A183VHJ9_TOXCA</name>
<sequence length="87" mass="10080">MISDGIPSDPIRSDLIQHDGFDLFRFVADLIRFDRLGPMQSDSTGPDPIRSDLIRFDPIRWVRSDAIRFDPKSSKPIRYDPTRFDSI</sequence>
<proteinExistence type="predicted"/>
<evidence type="ECO:0000313" key="1">
    <source>
        <dbReference type="EMBL" id="VDM51540.1"/>
    </source>
</evidence>
<evidence type="ECO:0000313" key="2">
    <source>
        <dbReference type="Proteomes" id="UP000050794"/>
    </source>
</evidence>